<name>A0A1Y2FUE8_PROLT</name>
<accession>A0A1Y2FUE8</accession>
<gene>
    <name evidence="1" type="ORF">BCR37DRAFT_384939</name>
</gene>
<keyword evidence="2" id="KW-1185">Reference proteome</keyword>
<evidence type="ECO:0000313" key="2">
    <source>
        <dbReference type="Proteomes" id="UP000193685"/>
    </source>
</evidence>
<dbReference type="Pfam" id="PF06041">
    <property type="entry name" value="DUF924"/>
    <property type="match status" value="1"/>
</dbReference>
<dbReference type="OrthoDB" id="414698at2759"/>
<dbReference type="Gene3D" id="1.25.40.10">
    <property type="entry name" value="Tetratricopeptide repeat domain"/>
    <property type="match status" value="1"/>
</dbReference>
<reference evidence="1 2" key="1">
    <citation type="submission" date="2016-07" db="EMBL/GenBank/DDBJ databases">
        <title>Pervasive Adenine N6-methylation of Active Genes in Fungi.</title>
        <authorList>
            <consortium name="DOE Joint Genome Institute"/>
            <person name="Mondo S.J."/>
            <person name="Dannebaum R.O."/>
            <person name="Kuo R.C."/>
            <person name="Labutti K."/>
            <person name="Haridas S."/>
            <person name="Kuo A."/>
            <person name="Salamov A."/>
            <person name="Ahrendt S.R."/>
            <person name="Lipzen A."/>
            <person name="Sullivan W."/>
            <person name="Andreopoulos W.B."/>
            <person name="Clum A."/>
            <person name="Lindquist E."/>
            <person name="Daum C."/>
            <person name="Ramamoorthy G.K."/>
            <person name="Gryganskyi A."/>
            <person name="Culley D."/>
            <person name="Magnuson J.K."/>
            <person name="James T.Y."/>
            <person name="O'Malley M.A."/>
            <person name="Stajich J.E."/>
            <person name="Spatafora J.W."/>
            <person name="Visel A."/>
            <person name="Grigoriev I.V."/>
        </authorList>
    </citation>
    <scope>NUCLEOTIDE SEQUENCE [LARGE SCALE GENOMIC DNA]</scope>
    <source>
        <strain evidence="1 2">12-1054</strain>
    </source>
</reference>
<dbReference type="InterPro" id="IPR011990">
    <property type="entry name" value="TPR-like_helical_dom_sf"/>
</dbReference>
<dbReference type="AlphaFoldDB" id="A0A1Y2FUE8"/>
<evidence type="ECO:0000313" key="1">
    <source>
        <dbReference type="EMBL" id="ORY87622.1"/>
    </source>
</evidence>
<dbReference type="STRING" id="56484.A0A1Y2FUE8"/>
<dbReference type="GeneID" id="63786905"/>
<comment type="caution">
    <text evidence="1">The sequence shown here is derived from an EMBL/GenBank/DDBJ whole genome shotgun (WGS) entry which is preliminary data.</text>
</comment>
<proteinExistence type="predicted"/>
<protein>
    <recommendedName>
        <fullName evidence="3">DUF924-domain-containing protein</fullName>
    </recommendedName>
</protein>
<sequence length="237" mass="26935">MLQIPTREILSLWLGRVGPLKEATSAKLYQSYFARDSAFDAKCKTYEPHINTLIAHYKEQDLPSLDPYDSIITDESAVAAFPKSKDETLSHILLLDQFSRNIWRGREAVKVYNEADPIAHQLSIYALQKQWDVESDWLELLFMSMPLTHAESFSSHIRLLRTYLAKIEQVDKAVQAGEKTTQERGVALLALKSQYEHLDLINQFGRYPHRNKVLNRGATDAEVKYMASGGTTFGADA</sequence>
<dbReference type="SUPFAM" id="SSF48452">
    <property type="entry name" value="TPR-like"/>
    <property type="match status" value="1"/>
</dbReference>
<dbReference type="EMBL" id="MCFI01000001">
    <property type="protein sequence ID" value="ORY87622.1"/>
    <property type="molecule type" value="Genomic_DNA"/>
</dbReference>
<dbReference type="RefSeq" id="XP_040728117.1">
    <property type="nucleotide sequence ID" value="XM_040870306.1"/>
</dbReference>
<dbReference type="Gene3D" id="1.20.58.320">
    <property type="entry name" value="TPR-like"/>
    <property type="match status" value="1"/>
</dbReference>
<organism evidence="1 2">
    <name type="scientific">Protomyces lactucae-debilis</name>
    <dbReference type="NCBI Taxonomy" id="2754530"/>
    <lineage>
        <taxon>Eukaryota</taxon>
        <taxon>Fungi</taxon>
        <taxon>Dikarya</taxon>
        <taxon>Ascomycota</taxon>
        <taxon>Taphrinomycotina</taxon>
        <taxon>Taphrinomycetes</taxon>
        <taxon>Taphrinales</taxon>
        <taxon>Protomycetaceae</taxon>
        <taxon>Protomyces</taxon>
    </lineage>
</organism>
<evidence type="ECO:0008006" key="3">
    <source>
        <dbReference type="Google" id="ProtNLM"/>
    </source>
</evidence>
<dbReference type="Proteomes" id="UP000193685">
    <property type="component" value="Unassembled WGS sequence"/>
</dbReference>
<dbReference type="InterPro" id="IPR010323">
    <property type="entry name" value="DUF924"/>
</dbReference>